<sequence>MPGTYSGTVVPLITPLDEHGTVDEQSVVRLLDHIRTEVTGLMPALTSGEGWKLDARQWQDVVTYTVKHADGLPVLAGIQLPDTASVIDRARTAAEIGADAVVVTTPFGAEVTQDQIVEHYRAIRAALDIPIFLYNEEALSGNRIEFETLIRICEEIPGIVGIKESSGDAAFTRRMAEAGTGIPVFEGWENLLVDARGIQGFIGPLANLEPGLCNAMLVDPTPDRQAEINTVCEKYGVFLDDWYRWVKKELHARGVISSPTTHEEAKAA</sequence>
<dbReference type="GO" id="GO:0005829">
    <property type="term" value="C:cytosol"/>
    <property type="evidence" value="ECO:0007669"/>
    <property type="project" value="TreeGrafter"/>
</dbReference>
<evidence type="ECO:0000256" key="2">
    <source>
        <dbReference type="PIRNR" id="PIRNR001365"/>
    </source>
</evidence>
<organism evidence="5 6">
    <name type="scientific">Streptomyces vietnamensis</name>
    <dbReference type="NCBI Taxonomy" id="362257"/>
    <lineage>
        <taxon>Bacteria</taxon>
        <taxon>Bacillati</taxon>
        <taxon>Actinomycetota</taxon>
        <taxon>Actinomycetes</taxon>
        <taxon>Kitasatosporales</taxon>
        <taxon>Streptomycetaceae</taxon>
        <taxon>Streptomyces</taxon>
    </lineage>
</organism>
<dbReference type="KEGG" id="svt:SVTN_08050"/>
<dbReference type="GO" id="GO:0019262">
    <property type="term" value="P:N-acetylneuraminate catabolic process"/>
    <property type="evidence" value="ECO:0007669"/>
    <property type="project" value="TreeGrafter"/>
</dbReference>
<proteinExistence type="inferred from homology"/>
<dbReference type="PIRSF" id="PIRSF001365">
    <property type="entry name" value="DHDPS"/>
    <property type="match status" value="1"/>
</dbReference>
<feature type="active site" description="Schiff-base intermediate with substrate" evidence="3">
    <location>
        <position position="163"/>
    </location>
</feature>
<dbReference type="RefSeq" id="WP_041128446.1">
    <property type="nucleotide sequence ID" value="NZ_CP010407.1"/>
</dbReference>
<dbReference type="EMBL" id="CP010407">
    <property type="protein sequence ID" value="AJF64384.1"/>
    <property type="molecule type" value="Genomic_DNA"/>
</dbReference>
<dbReference type="Proteomes" id="UP000031774">
    <property type="component" value="Chromosome"/>
</dbReference>
<dbReference type="PANTHER" id="PTHR42849">
    <property type="entry name" value="N-ACETYLNEURAMINATE LYASE"/>
    <property type="match status" value="1"/>
</dbReference>
<dbReference type="PRINTS" id="PR00146">
    <property type="entry name" value="DHPICSNTHASE"/>
</dbReference>
<dbReference type="Gene3D" id="3.20.20.70">
    <property type="entry name" value="Aldolase class I"/>
    <property type="match status" value="1"/>
</dbReference>
<evidence type="ECO:0000313" key="5">
    <source>
        <dbReference type="EMBL" id="AJF64384.1"/>
    </source>
</evidence>
<feature type="binding site" evidence="4">
    <location>
        <position position="202"/>
    </location>
    <ligand>
        <name>pyruvate</name>
        <dbReference type="ChEBI" id="CHEBI:15361"/>
    </ligand>
</feature>
<keyword evidence="6" id="KW-1185">Reference proteome</keyword>
<dbReference type="HOGENOM" id="CLU_1037933_0_0_11"/>
<dbReference type="GO" id="GO:0008747">
    <property type="term" value="F:N-acetylneuraminate lyase activity"/>
    <property type="evidence" value="ECO:0007669"/>
    <property type="project" value="TreeGrafter"/>
</dbReference>
<protein>
    <submittedName>
        <fullName evidence="5">Dihydrodipicolinate synthetase</fullName>
    </submittedName>
</protein>
<dbReference type="CDD" id="cd00408">
    <property type="entry name" value="DHDPS-like"/>
    <property type="match status" value="1"/>
</dbReference>
<comment type="similarity">
    <text evidence="2">Belongs to the DapA family.</text>
</comment>
<dbReference type="InterPro" id="IPR002220">
    <property type="entry name" value="DapA-like"/>
</dbReference>
<evidence type="ECO:0000313" key="6">
    <source>
        <dbReference type="Proteomes" id="UP000031774"/>
    </source>
</evidence>
<dbReference type="Pfam" id="PF00701">
    <property type="entry name" value="DHDPS"/>
    <property type="match status" value="1"/>
</dbReference>
<accession>A0A0B5I803</accession>
<gene>
    <name evidence="5" type="ORF">SVTN_08050</name>
</gene>
<feature type="active site" description="Proton donor/acceptor" evidence="3">
    <location>
        <position position="134"/>
    </location>
</feature>
<dbReference type="AlphaFoldDB" id="A0A0B5I803"/>
<dbReference type="SUPFAM" id="SSF51569">
    <property type="entry name" value="Aldolase"/>
    <property type="match status" value="1"/>
</dbReference>
<dbReference type="PANTHER" id="PTHR42849:SF1">
    <property type="entry name" value="N-ACETYLNEURAMINATE LYASE"/>
    <property type="match status" value="1"/>
</dbReference>
<reference evidence="5 6" key="1">
    <citation type="submission" date="2014-12" db="EMBL/GenBank/DDBJ databases">
        <title>Complete genome sequence of Streptomyces vietnamensis strain GIMV4.0001, a genetic manipulable producer of the benzoisochromanequinone antibiotic granaticin.</title>
        <authorList>
            <person name="Deng M.R."/>
            <person name="Guo J."/>
            <person name="Ma L.Y."/>
            <person name="Feng G.D."/>
            <person name="Mo C.Y."/>
            <person name="Zhu H.H."/>
        </authorList>
    </citation>
    <scope>NUCLEOTIDE SEQUENCE [LARGE SCALE GENOMIC DNA]</scope>
    <source>
        <strain evidence="6">GIMV4.0001</strain>
    </source>
</reference>
<dbReference type="InterPro" id="IPR013785">
    <property type="entry name" value="Aldolase_TIM"/>
</dbReference>
<evidence type="ECO:0000256" key="1">
    <source>
        <dbReference type="ARBA" id="ARBA00023239"/>
    </source>
</evidence>
<evidence type="ECO:0000256" key="4">
    <source>
        <dbReference type="PIRSR" id="PIRSR001365-2"/>
    </source>
</evidence>
<dbReference type="STRING" id="362257.SVTN_08050"/>
<evidence type="ECO:0000256" key="3">
    <source>
        <dbReference type="PIRSR" id="PIRSR001365-1"/>
    </source>
</evidence>
<name>A0A0B5I803_9ACTN</name>
<keyword evidence="1 2" id="KW-0456">Lyase</keyword>
<dbReference type="SMART" id="SM01130">
    <property type="entry name" value="DHDPS"/>
    <property type="match status" value="1"/>
</dbReference>